<sequence length="190" mass="22005">MEIIITSITGTLVLTTLVWIIFFKNIQTKLLHDKEKLSIELGNMKSNIDYEVNRKLEEKVSVLNEQIFDLKNKCIIVERESYDKGKKEAALEFEKDYFVNVSPYKYSYEEGNDFVIFNTKKKFIEVGYKRQLFVKGIPVFDPVFTPLESHENKDFKLNEEAINRVVNNAIKAIAPQAGGFIKVAENVIEK</sequence>
<dbReference type="EMBL" id="JAGPXB010000008">
    <property type="protein sequence ID" value="MBQ0908968.1"/>
    <property type="molecule type" value="Genomic_DNA"/>
</dbReference>
<dbReference type="RefSeq" id="WP_210790074.1">
    <property type="nucleotide sequence ID" value="NZ_JAGPXB010000008.1"/>
</dbReference>
<organism evidence="2 3">
    <name type="scientific">Flavobacterium erciyesense</name>
    <dbReference type="NCBI Taxonomy" id="2825842"/>
    <lineage>
        <taxon>Bacteria</taxon>
        <taxon>Pseudomonadati</taxon>
        <taxon>Bacteroidota</taxon>
        <taxon>Flavobacteriia</taxon>
        <taxon>Flavobacteriales</taxon>
        <taxon>Flavobacteriaceae</taxon>
        <taxon>Flavobacterium</taxon>
    </lineage>
</organism>
<name>A0ABS5D4M0_9FLAO</name>
<evidence type="ECO:0000256" key="1">
    <source>
        <dbReference type="SAM" id="Phobius"/>
    </source>
</evidence>
<accession>A0ABS5D4M0</accession>
<keyword evidence="1" id="KW-0812">Transmembrane</keyword>
<keyword evidence="1" id="KW-1133">Transmembrane helix</keyword>
<keyword evidence="3" id="KW-1185">Reference proteome</keyword>
<dbReference type="Proteomes" id="UP000679008">
    <property type="component" value="Unassembled WGS sequence"/>
</dbReference>
<reference evidence="2 3" key="1">
    <citation type="submission" date="2021-04" db="EMBL/GenBank/DDBJ databases">
        <title>Description of novel Flavobacterium sp. F-328.</title>
        <authorList>
            <person name="Saticioglu I.B."/>
        </authorList>
    </citation>
    <scope>NUCLEOTIDE SEQUENCE [LARGE SCALE GENOMIC DNA]</scope>
    <source>
        <strain evidence="2 3">F-328</strain>
    </source>
</reference>
<evidence type="ECO:0000313" key="3">
    <source>
        <dbReference type="Proteomes" id="UP000679008"/>
    </source>
</evidence>
<feature type="transmembrane region" description="Helical" evidence="1">
    <location>
        <begin position="6"/>
        <end position="26"/>
    </location>
</feature>
<proteinExistence type="predicted"/>
<evidence type="ECO:0000313" key="2">
    <source>
        <dbReference type="EMBL" id="MBQ0908968.1"/>
    </source>
</evidence>
<gene>
    <name evidence="2" type="ORF">KBJ98_09670</name>
</gene>
<comment type="caution">
    <text evidence="2">The sequence shown here is derived from an EMBL/GenBank/DDBJ whole genome shotgun (WGS) entry which is preliminary data.</text>
</comment>
<keyword evidence="1" id="KW-0472">Membrane</keyword>
<protein>
    <submittedName>
        <fullName evidence="2">Uncharacterized protein</fullName>
    </submittedName>
</protein>